<gene>
    <name evidence="2" type="ORF">GQX73_g10307</name>
</gene>
<name>A0A7C8IGR4_9PEZI</name>
<dbReference type="Proteomes" id="UP000481858">
    <property type="component" value="Unassembled WGS sequence"/>
</dbReference>
<keyword evidence="3" id="KW-1185">Reference proteome</keyword>
<keyword evidence="1" id="KW-0472">Membrane</keyword>
<evidence type="ECO:0000313" key="3">
    <source>
        <dbReference type="Proteomes" id="UP000481858"/>
    </source>
</evidence>
<keyword evidence="1" id="KW-0812">Transmembrane</keyword>
<dbReference type="EMBL" id="WUBL01000219">
    <property type="protein sequence ID" value="KAF2963261.1"/>
    <property type="molecule type" value="Genomic_DNA"/>
</dbReference>
<evidence type="ECO:0000313" key="2">
    <source>
        <dbReference type="EMBL" id="KAF2963261.1"/>
    </source>
</evidence>
<keyword evidence="1" id="KW-1133">Transmembrane helix</keyword>
<proteinExistence type="predicted"/>
<protein>
    <submittedName>
        <fullName evidence="2">Uncharacterized protein</fullName>
    </submittedName>
</protein>
<comment type="caution">
    <text evidence="2">The sequence shown here is derived from an EMBL/GenBank/DDBJ whole genome shotgun (WGS) entry which is preliminary data.</text>
</comment>
<dbReference type="OrthoDB" id="5428890at2759"/>
<feature type="transmembrane region" description="Helical" evidence="1">
    <location>
        <begin position="302"/>
        <end position="324"/>
    </location>
</feature>
<evidence type="ECO:0000256" key="1">
    <source>
        <dbReference type="SAM" id="Phobius"/>
    </source>
</evidence>
<sequence>MTAIPITLSLAPRSREEQFRFVQNIWPKLPEGDFVSADYQFFFEFIDQYLKEKSEKSDDFAPVRLDHTRDEIGKYMQRLQEQPTLKKVDLISESSSCAADDVVPRTIELAATFLLGTPVDSDYKFGRMTWDVNMDLGEAVVAAFGSASASDSINSTEDDNIPSYLTMHYLRTRYNYQVLWTNDIRQHLDINSTHRQIKVYEHLVCLWNHFRFPALPLPKDVIDGAIGTLFLLFPPDLKETRRVLKVNKDRTFYKLGYCGRKRCLKLSEYGPWRGRVSELRRILDDSPRGIYQLLSQKNGQKFIARATFWVTIFTTAAVLILGIIDAVHTTKSYRIFQKQLEVETGVACVDSKAADALPKYCH</sequence>
<reference evidence="2 3" key="1">
    <citation type="submission" date="2019-12" db="EMBL/GenBank/DDBJ databases">
        <title>Draft genome sequence of the ascomycete Xylaria multiplex DSM 110363.</title>
        <authorList>
            <person name="Buettner E."/>
            <person name="Kellner H."/>
        </authorList>
    </citation>
    <scope>NUCLEOTIDE SEQUENCE [LARGE SCALE GENOMIC DNA]</scope>
    <source>
        <strain evidence="2 3">DSM 110363</strain>
    </source>
</reference>
<dbReference type="InParanoid" id="A0A7C8IGR4"/>
<dbReference type="AlphaFoldDB" id="A0A7C8IGR4"/>
<organism evidence="2 3">
    <name type="scientific">Xylaria multiplex</name>
    <dbReference type="NCBI Taxonomy" id="323545"/>
    <lineage>
        <taxon>Eukaryota</taxon>
        <taxon>Fungi</taxon>
        <taxon>Dikarya</taxon>
        <taxon>Ascomycota</taxon>
        <taxon>Pezizomycotina</taxon>
        <taxon>Sordariomycetes</taxon>
        <taxon>Xylariomycetidae</taxon>
        <taxon>Xylariales</taxon>
        <taxon>Xylariaceae</taxon>
        <taxon>Xylaria</taxon>
    </lineage>
</organism>
<accession>A0A7C8IGR4</accession>